<name>A0ABN8MNJ2_9CNID</name>
<gene>
    <name evidence="2" type="ORF">PEVE_00039090</name>
</gene>
<evidence type="ECO:0000256" key="1">
    <source>
        <dbReference type="SAM" id="MobiDB-lite"/>
    </source>
</evidence>
<evidence type="ECO:0000313" key="2">
    <source>
        <dbReference type="EMBL" id="CAH3032508.1"/>
    </source>
</evidence>
<protein>
    <submittedName>
        <fullName evidence="2">Uncharacterized protein</fullName>
    </submittedName>
</protein>
<sequence>MSMGKFMSSILTSSCCEENKDPEEEESNPRQKLLDEDVTKSYTSEIHNSLETHKSPTAIYESSTTSTRSIYYTPSSSFKDSPFMSVDSESNTVTS</sequence>
<keyword evidence="3" id="KW-1185">Reference proteome</keyword>
<feature type="region of interest" description="Disordered" evidence="1">
    <location>
        <begin position="1"/>
        <end position="35"/>
    </location>
</feature>
<evidence type="ECO:0000313" key="3">
    <source>
        <dbReference type="Proteomes" id="UP001159427"/>
    </source>
</evidence>
<comment type="caution">
    <text evidence="2">The sequence shown here is derived from an EMBL/GenBank/DDBJ whole genome shotgun (WGS) entry which is preliminary data.</text>
</comment>
<organism evidence="2 3">
    <name type="scientific">Porites evermanni</name>
    <dbReference type="NCBI Taxonomy" id="104178"/>
    <lineage>
        <taxon>Eukaryota</taxon>
        <taxon>Metazoa</taxon>
        <taxon>Cnidaria</taxon>
        <taxon>Anthozoa</taxon>
        <taxon>Hexacorallia</taxon>
        <taxon>Scleractinia</taxon>
        <taxon>Fungiina</taxon>
        <taxon>Poritidae</taxon>
        <taxon>Porites</taxon>
    </lineage>
</organism>
<proteinExistence type="predicted"/>
<reference evidence="2 3" key="1">
    <citation type="submission" date="2022-05" db="EMBL/GenBank/DDBJ databases">
        <authorList>
            <consortium name="Genoscope - CEA"/>
            <person name="William W."/>
        </authorList>
    </citation>
    <scope>NUCLEOTIDE SEQUENCE [LARGE SCALE GENOMIC DNA]</scope>
</reference>
<dbReference type="Proteomes" id="UP001159427">
    <property type="component" value="Unassembled WGS sequence"/>
</dbReference>
<dbReference type="EMBL" id="CALNXI010000680">
    <property type="protein sequence ID" value="CAH3032508.1"/>
    <property type="molecule type" value="Genomic_DNA"/>
</dbReference>
<accession>A0ABN8MNJ2</accession>